<dbReference type="Proteomes" id="UP001432251">
    <property type="component" value="Chromosome"/>
</dbReference>
<protein>
    <submittedName>
        <fullName evidence="1">Uncharacterized protein</fullName>
    </submittedName>
</protein>
<evidence type="ECO:0000313" key="1">
    <source>
        <dbReference type="EMBL" id="WWQ66731.1"/>
    </source>
</evidence>
<evidence type="ECO:0000313" key="2">
    <source>
        <dbReference type="Proteomes" id="UP001432251"/>
    </source>
</evidence>
<proteinExistence type="predicted"/>
<name>A0ACD5AHP2_9ACTN</name>
<organism evidence="1 2">
    <name type="scientific">Streptomyces citrinus</name>
    <dbReference type="NCBI Taxonomy" id="3118173"/>
    <lineage>
        <taxon>Bacteria</taxon>
        <taxon>Bacillati</taxon>
        <taxon>Actinomycetota</taxon>
        <taxon>Actinomycetes</taxon>
        <taxon>Kitasatosporales</taxon>
        <taxon>Streptomycetaceae</taxon>
        <taxon>Streptomyces</taxon>
    </lineage>
</organism>
<reference evidence="1" key="1">
    <citation type="journal article" date="2025" name="Int. J. Syst. Evol. Microbiol.">
        <title>Streptomyces citrinus sp. nov., with yellow diffusible pigment.</title>
        <authorList>
            <person name="He Y."/>
            <person name="Yang E."/>
            <person name="Xu J."/>
            <person name="Sun Y."/>
            <person name="Sun L."/>
        </authorList>
    </citation>
    <scope>NUCLEOTIDE SEQUENCE</scope>
    <source>
        <strain evidence="1">Q6</strain>
    </source>
</reference>
<sequence>MRATRRLAGLVTGAALAVGALLGTAAVPAQAYSPNPTVSAYYRDTDGCPCSGGTLTDPFDGTSFAYDAGGYAVKLELNQGGSFVGKVEFHPNDEKLWVYDTKNDGDTFYVQISYTSGGTTHNLGTVTAPGTDAVMDYVVKDYDIPEGAYVDISVYDDAALGDYIGGARGAAGAIA</sequence>
<keyword evidence="2" id="KW-1185">Reference proteome</keyword>
<dbReference type="EMBL" id="CP146022">
    <property type="protein sequence ID" value="WWQ66731.1"/>
    <property type="molecule type" value="Genomic_DNA"/>
</dbReference>
<gene>
    <name evidence="1" type="ORF">V2W30_27605</name>
</gene>
<accession>A0ACD5AHP2</accession>